<gene>
    <name evidence="1" type="ORF">HYPSUDRAFT_56491</name>
</gene>
<organism evidence="1 2">
    <name type="scientific">Hypholoma sublateritium (strain FD-334 SS-4)</name>
    <dbReference type="NCBI Taxonomy" id="945553"/>
    <lineage>
        <taxon>Eukaryota</taxon>
        <taxon>Fungi</taxon>
        <taxon>Dikarya</taxon>
        <taxon>Basidiomycota</taxon>
        <taxon>Agaricomycotina</taxon>
        <taxon>Agaricomycetes</taxon>
        <taxon>Agaricomycetidae</taxon>
        <taxon>Agaricales</taxon>
        <taxon>Agaricineae</taxon>
        <taxon>Strophariaceae</taxon>
        <taxon>Hypholoma</taxon>
    </lineage>
</organism>
<dbReference type="EMBL" id="KN817574">
    <property type="protein sequence ID" value="KJA19788.1"/>
    <property type="molecule type" value="Genomic_DNA"/>
</dbReference>
<evidence type="ECO:0000313" key="1">
    <source>
        <dbReference type="EMBL" id="KJA19788.1"/>
    </source>
</evidence>
<dbReference type="Proteomes" id="UP000054270">
    <property type="component" value="Unassembled WGS sequence"/>
</dbReference>
<keyword evidence="2" id="KW-1185">Reference proteome</keyword>
<name>A0A0D2M8Y8_HYPSF</name>
<reference evidence="2" key="1">
    <citation type="submission" date="2014-04" db="EMBL/GenBank/DDBJ databases">
        <title>Evolutionary Origins and Diversification of the Mycorrhizal Mutualists.</title>
        <authorList>
            <consortium name="DOE Joint Genome Institute"/>
            <consortium name="Mycorrhizal Genomics Consortium"/>
            <person name="Kohler A."/>
            <person name="Kuo A."/>
            <person name="Nagy L.G."/>
            <person name="Floudas D."/>
            <person name="Copeland A."/>
            <person name="Barry K.W."/>
            <person name="Cichocki N."/>
            <person name="Veneault-Fourrey C."/>
            <person name="LaButti K."/>
            <person name="Lindquist E.A."/>
            <person name="Lipzen A."/>
            <person name="Lundell T."/>
            <person name="Morin E."/>
            <person name="Murat C."/>
            <person name="Riley R."/>
            <person name="Ohm R."/>
            <person name="Sun H."/>
            <person name="Tunlid A."/>
            <person name="Henrissat B."/>
            <person name="Grigoriev I.V."/>
            <person name="Hibbett D.S."/>
            <person name="Martin F."/>
        </authorList>
    </citation>
    <scope>NUCLEOTIDE SEQUENCE [LARGE SCALE GENOMIC DNA]</scope>
    <source>
        <strain evidence="2">FD-334 SS-4</strain>
    </source>
</reference>
<sequence>MSHRFWRPQMRSEFSKDGPWGSCTGGGGRHHYEDPRLLTTAYMLEHIQRSPLLSIFKGLPKFQREVCFVGELFSCLSAVDGFSVARGVASVNLYTEQQNITLEICISIDCPQYYAIPQTSSRATIAPLSKALIQAALVCQSLYRKKAGCDQKSSKLDSQNTQRTNCYEAWLLVSMKIDWPARSYYHRLFLGPLPHILVGLKSAHTWAIEIKKRNKKRKTIDGIQGLQKILDLSSELHRGRDIEQLKKHVLDVDALIAENESSLAHEVATPHNPKPTLVDDENYAYIDEELDEGPIQSEAEHHSVQDIVEEPVVVMTGGYSPKQERLTLVFQLFKSLLRMLGQARADLEAIDGAEKLTACAAELSQATFPRGADLSSAQIMQNARARRWFTGVCRPLADGTPDHDDELRPSTLPPDQLSHGHLTALIPPHLTLFAIPISKSTLRRRPLIAHSSPTQRQQHLPTGQSAIPDFTNVDVIEHGFRLGHE</sequence>
<dbReference type="STRING" id="945553.A0A0D2M8Y8"/>
<accession>A0A0D2M8Y8</accession>
<dbReference type="AlphaFoldDB" id="A0A0D2M8Y8"/>
<protein>
    <submittedName>
        <fullName evidence="1">Uncharacterized protein</fullName>
    </submittedName>
</protein>
<dbReference type="OrthoDB" id="3156807at2759"/>
<evidence type="ECO:0000313" key="2">
    <source>
        <dbReference type="Proteomes" id="UP000054270"/>
    </source>
</evidence>
<proteinExistence type="predicted"/>